<proteinExistence type="predicted"/>
<evidence type="ECO:0000313" key="3">
    <source>
        <dbReference type="Proteomes" id="UP000250434"/>
    </source>
</evidence>
<keyword evidence="1" id="KW-1133">Transmembrane helix</keyword>
<sequence length="80" mass="9096">MSWQETAITMVAITFGMTLLIVLVLQLSKIIGTVVSARRERVLRELATELRAGQEHLSAEVAEIRRVVEETGRRVREVDY</sequence>
<gene>
    <name evidence="2" type="ORF">A4R43_32375</name>
</gene>
<keyword evidence="3" id="KW-1185">Reference proteome</keyword>
<evidence type="ECO:0000313" key="2">
    <source>
        <dbReference type="EMBL" id="AXB46569.1"/>
    </source>
</evidence>
<dbReference type="EMBL" id="CP015163">
    <property type="protein sequence ID" value="AXB46569.1"/>
    <property type="molecule type" value="Genomic_DNA"/>
</dbReference>
<protein>
    <submittedName>
        <fullName evidence="2">Uncharacterized protein</fullName>
    </submittedName>
</protein>
<dbReference type="Proteomes" id="UP000250434">
    <property type="component" value="Chromosome"/>
</dbReference>
<organism evidence="2 3">
    <name type="scientific">Amycolatopsis albispora</name>
    <dbReference type="NCBI Taxonomy" id="1804986"/>
    <lineage>
        <taxon>Bacteria</taxon>
        <taxon>Bacillati</taxon>
        <taxon>Actinomycetota</taxon>
        <taxon>Actinomycetes</taxon>
        <taxon>Pseudonocardiales</taxon>
        <taxon>Pseudonocardiaceae</taxon>
        <taxon>Amycolatopsis</taxon>
    </lineage>
</organism>
<keyword evidence="1" id="KW-0472">Membrane</keyword>
<accession>A0A344LEU5</accession>
<evidence type="ECO:0000256" key="1">
    <source>
        <dbReference type="SAM" id="Phobius"/>
    </source>
</evidence>
<feature type="transmembrane region" description="Helical" evidence="1">
    <location>
        <begin position="6"/>
        <end position="31"/>
    </location>
</feature>
<dbReference type="KEGG" id="aab:A4R43_32375"/>
<name>A0A344LEU5_9PSEU</name>
<dbReference type="AlphaFoldDB" id="A0A344LEU5"/>
<keyword evidence="1" id="KW-0812">Transmembrane</keyword>
<dbReference type="RefSeq" id="WP_113695630.1">
    <property type="nucleotide sequence ID" value="NZ_CP015163.1"/>
</dbReference>
<reference evidence="2 3" key="1">
    <citation type="submission" date="2016-04" db="EMBL/GenBank/DDBJ databases">
        <title>Complete genome sequence and analysis of deep-sea sediment isolate, Amycolatopsis sp. WP1.</title>
        <authorList>
            <person name="Wang H."/>
            <person name="Chen S."/>
            <person name="Wu Q."/>
        </authorList>
    </citation>
    <scope>NUCLEOTIDE SEQUENCE [LARGE SCALE GENOMIC DNA]</scope>
    <source>
        <strain evidence="2 3">WP1</strain>
    </source>
</reference>